<evidence type="ECO:0000313" key="3">
    <source>
        <dbReference type="EMBL" id="QEG35721.1"/>
    </source>
</evidence>
<keyword evidence="1" id="KW-0732">Signal</keyword>
<sequence precursor="true">MKTNFQQPSIPRLLCAVALLALMTSHASADPLPGQILKFQQNPMIGTGVGVNADGTPAIYNGHDELSTAWLTSPVPPNPAAPLVYQGVSMADDFADNFNSPIVHISWWGSYLNNIINPNQTVTKFLIAFEDDVPANQPGPDGQILPYSRPGNVLSSQIVNLTGALAPGSGTYTEQQVTFNLPENIYKYNAELHFDKQFPEKADTIYWLKVVALIDAPRDATAPNTEWGWHNRDYTVQNTLASPNVTPGETDQQPLIDPTYPTSVWHFQDDAVESRVLIEINDPNMPNMPTKVDQINPLDRYYADGLDGPGPIPGTNFGGIGQFSKDLAFELYTIPEPTTCMLLLAGLGVFVAHPSKCVS</sequence>
<dbReference type="Pfam" id="PF25470">
    <property type="entry name" value="DUF7901"/>
    <property type="match status" value="1"/>
</dbReference>
<proteinExistence type="predicted"/>
<protein>
    <recommendedName>
        <fullName evidence="2">DUF7901 domain-containing protein</fullName>
    </recommendedName>
</protein>
<keyword evidence="4" id="KW-1185">Reference proteome</keyword>
<evidence type="ECO:0000313" key="4">
    <source>
        <dbReference type="Proteomes" id="UP000323917"/>
    </source>
</evidence>
<dbReference type="InterPro" id="IPR057223">
    <property type="entry name" value="DUF7901"/>
</dbReference>
<dbReference type="OrthoDB" id="247108at2"/>
<dbReference type="AlphaFoldDB" id="A0A5B9QNN0"/>
<feature type="chain" id="PRO_5022978312" description="DUF7901 domain-containing protein" evidence="1">
    <location>
        <begin position="30"/>
        <end position="359"/>
    </location>
</feature>
<evidence type="ECO:0000259" key="2">
    <source>
        <dbReference type="Pfam" id="PF25470"/>
    </source>
</evidence>
<gene>
    <name evidence="3" type="ORF">Pr1d_30240</name>
</gene>
<dbReference type="Proteomes" id="UP000323917">
    <property type="component" value="Chromosome"/>
</dbReference>
<organism evidence="3 4">
    <name type="scientific">Bythopirellula goksoeyrii</name>
    <dbReference type="NCBI Taxonomy" id="1400387"/>
    <lineage>
        <taxon>Bacteria</taxon>
        <taxon>Pseudomonadati</taxon>
        <taxon>Planctomycetota</taxon>
        <taxon>Planctomycetia</taxon>
        <taxon>Pirellulales</taxon>
        <taxon>Lacipirellulaceae</taxon>
        <taxon>Bythopirellula</taxon>
    </lineage>
</organism>
<accession>A0A5B9QNN0</accession>
<name>A0A5B9QNN0_9BACT</name>
<dbReference type="RefSeq" id="WP_148074202.1">
    <property type="nucleotide sequence ID" value="NZ_CP042913.1"/>
</dbReference>
<dbReference type="KEGG" id="bgok:Pr1d_30240"/>
<feature type="domain" description="DUF7901" evidence="2">
    <location>
        <begin position="69"/>
        <end position="263"/>
    </location>
</feature>
<evidence type="ECO:0000256" key="1">
    <source>
        <dbReference type="SAM" id="SignalP"/>
    </source>
</evidence>
<feature type="signal peptide" evidence="1">
    <location>
        <begin position="1"/>
        <end position="29"/>
    </location>
</feature>
<reference evidence="3 4" key="1">
    <citation type="submission" date="2019-08" db="EMBL/GenBank/DDBJ databases">
        <title>Deep-cultivation of Planctomycetes and their phenomic and genomic characterization uncovers novel biology.</title>
        <authorList>
            <person name="Wiegand S."/>
            <person name="Jogler M."/>
            <person name="Boedeker C."/>
            <person name="Pinto D."/>
            <person name="Vollmers J."/>
            <person name="Rivas-Marin E."/>
            <person name="Kohn T."/>
            <person name="Peeters S.H."/>
            <person name="Heuer A."/>
            <person name="Rast P."/>
            <person name="Oberbeckmann S."/>
            <person name="Bunk B."/>
            <person name="Jeske O."/>
            <person name="Meyerdierks A."/>
            <person name="Storesund J.E."/>
            <person name="Kallscheuer N."/>
            <person name="Luecker S."/>
            <person name="Lage O.M."/>
            <person name="Pohl T."/>
            <person name="Merkel B.J."/>
            <person name="Hornburger P."/>
            <person name="Mueller R.-W."/>
            <person name="Bruemmer F."/>
            <person name="Labrenz M."/>
            <person name="Spormann A.M."/>
            <person name="Op den Camp H."/>
            <person name="Overmann J."/>
            <person name="Amann R."/>
            <person name="Jetten M.S.M."/>
            <person name="Mascher T."/>
            <person name="Medema M.H."/>
            <person name="Devos D.P."/>
            <person name="Kaster A.-K."/>
            <person name="Ovreas L."/>
            <person name="Rohde M."/>
            <person name="Galperin M.Y."/>
            <person name="Jogler C."/>
        </authorList>
    </citation>
    <scope>NUCLEOTIDE SEQUENCE [LARGE SCALE GENOMIC DNA]</scope>
    <source>
        <strain evidence="3 4">Pr1d</strain>
    </source>
</reference>
<dbReference type="EMBL" id="CP042913">
    <property type="protein sequence ID" value="QEG35721.1"/>
    <property type="molecule type" value="Genomic_DNA"/>
</dbReference>